<feature type="domain" description="HTH araC/xylS-type" evidence="5">
    <location>
        <begin position="166"/>
        <end position="264"/>
    </location>
</feature>
<dbReference type="GO" id="GO:0003700">
    <property type="term" value="F:DNA-binding transcription factor activity"/>
    <property type="evidence" value="ECO:0007669"/>
    <property type="project" value="InterPro"/>
</dbReference>
<evidence type="ECO:0000256" key="3">
    <source>
        <dbReference type="ARBA" id="ARBA00023163"/>
    </source>
</evidence>
<keyword evidence="7" id="KW-1185">Reference proteome</keyword>
<evidence type="ECO:0000256" key="1">
    <source>
        <dbReference type="ARBA" id="ARBA00023015"/>
    </source>
</evidence>
<sequence>MNMMSTDHTALALATLTHGGPASRWRTEAMRSHSTARLIHITKGQGRITVAGLTNGYGPNNLIYIPPHTMYGIEVGPTVFGQIMTLPASEGWPDAPFHLRLLDVVPQKELVSLIEAIERELKPTGDPRAALCHFGLLGIFVERQLAGRNPATIDARRTTAAAKLVAQYTSLIAQDFHSDRSVASYAATLGVTPTHLARSCRQTCGRSALSLLNDRIHYEACTLLRDTTIPVQEIAKRLGFSSPAYFTRSFQEKSGQAPTDFRTKGTAPART</sequence>
<dbReference type="Proteomes" id="UP000186997">
    <property type="component" value="Unassembled WGS sequence"/>
</dbReference>
<evidence type="ECO:0000313" key="7">
    <source>
        <dbReference type="Proteomes" id="UP000186997"/>
    </source>
</evidence>
<keyword evidence="1" id="KW-0805">Transcription regulation</keyword>
<gene>
    <name evidence="6" type="ORF">SAMN05421665_0884</name>
</gene>
<dbReference type="InterPro" id="IPR018060">
    <property type="entry name" value="HTH_AraC"/>
</dbReference>
<evidence type="ECO:0000313" key="6">
    <source>
        <dbReference type="EMBL" id="SIT79111.1"/>
    </source>
</evidence>
<feature type="region of interest" description="Disordered" evidence="4">
    <location>
        <begin position="251"/>
        <end position="271"/>
    </location>
</feature>
<dbReference type="GO" id="GO:0043565">
    <property type="term" value="F:sequence-specific DNA binding"/>
    <property type="evidence" value="ECO:0007669"/>
    <property type="project" value="InterPro"/>
</dbReference>
<dbReference type="InterPro" id="IPR037923">
    <property type="entry name" value="HTH-like"/>
</dbReference>
<dbReference type="Gene3D" id="1.10.10.60">
    <property type="entry name" value="Homeodomain-like"/>
    <property type="match status" value="1"/>
</dbReference>
<dbReference type="AlphaFoldDB" id="A0A1R3WLP6"/>
<keyword evidence="3" id="KW-0804">Transcription</keyword>
<dbReference type="SUPFAM" id="SSF46689">
    <property type="entry name" value="Homeodomain-like"/>
    <property type="match status" value="1"/>
</dbReference>
<dbReference type="EMBL" id="FTPR01000001">
    <property type="protein sequence ID" value="SIT79111.1"/>
    <property type="molecule type" value="Genomic_DNA"/>
</dbReference>
<dbReference type="PROSITE" id="PS01124">
    <property type="entry name" value="HTH_ARAC_FAMILY_2"/>
    <property type="match status" value="1"/>
</dbReference>
<organism evidence="6 7">
    <name type="scientific">Yoonia rosea</name>
    <dbReference type="NCBI Taxonomy" id="287098"/>
    <lineage>
        <taxon>Bacteria</taxon>
        <taxon>Pseudomonadati</taxon>
        <taxon>Pseudomonadota</taxon>
        <taxon>Alphaproteobacteria</taxon>
        <taxon>Rhodobacterales</taxon>
        <taxon>Paracoccaceae</taxon>
        <taxon>Yoonia</taxon>
    </lineage>
</organism>
<keyword evidence="2" id="KW-0238">DNA-binding</keyword>
<dbReference type="PRINTS" id="PR00032">
    <property type="entry name" value="HTHARAC"/>
</dbReference>
<dbReference type="STRING" id="287098.SAMN05421665_0884"/>
<dbReference type="InterPro" id="IPR009057">
    <property type="entry name" value="Homeodomain-like_sf"/>
</dbReference>
<evidence type="ECO:0000256" key="2">
    <source>
        <dbReference type="ARBA" id="ARBA00023125"/>
    </source>
</evidence>
<protein>
    <submittedName>
        <fullName evidence="6">Transcriptional regulator, AraC family</fullName>
    </submittedName>
</protein>
<evidence type="ECO:0000259" key="5">
    <source>
        <dbReference type="PROSITE" id="PS01124"/>
    </source>
</evidence>
<dbReference type="SUPFAM" id="SSF51215">
    <property type="entry name" value="Regulatory protein AraC"/>
    <property type="match status" value="1"/>
</dbReference>
<dbReference type="OrthoDB" id="9814125at2"/>
<evidence type="ECO:0000256" key="4">
    <source>
        <dbReference type="SAM" id="MobiDB-lite"/>
    </source>
</evidence>
<dbReference type="Pfam" id="PF12833">
    <property type="entry name" value="HTH_18"/>
    <property type="match status" value="1"/>
</dbReference>
<accession>A0A1R3WLP6</accession>
<reference evidence="7" key="1">
    <citation type="submission" date="2017-01" db="EMBL/GenBank/DDBJ databases">
        <authorList>
            <person name="Varghese N."/>
            <person name="Submissions S."/>
        </authorList>
    </citation>
    <scope>NUCLEOTIDE SEQUENCE [LARGE SCALE GENOMIC DNA]</scope>
    <source>
        <strain evidence="7">DSM 29591</strain>
    </source>
</reference>
<proteinExistence type="predicted"/>
<dbReference type="PANTHER" id="PTHR43280">
    <property type="entry name" value="ARAC-FAMILY TRANSCRIPTIONAL REGULATOR"/>
    <property type="match status" value="1"/>
</dbReference>
<dbReference type="InterPro" id="IPR020449">
    <property type="entry name" value="Tscrpt_reg_AraC-type_HTH"/>
</dbReference>
<dbReference type="SMART" id="SM00342">
    <property type="entry name" value="HTH_ARAC"/>
    <property type="match status" value="1"/>
</dbReference>
<name>A0A1R3WLP6_9RHOB</name>
<dbReference type="PANTHER" id="PTHR43280:SF32">
    <property type="entry name" value="TRANSCRIPTIONAL REGULATORY PROTEIN"/>
    <property type="match status" value="1"/>
</dbReference>